<accession>A0A1C3WH47</accession>
<protein>
    <submittedName>
        <fullName evidence="2">Uncharacterized protein</fullName>
    </submittedName>
</protein>
<keyword evidence="1" id="KW-0472">Membrane</keyword>
<organism evidence="2 3">
    <name type="scientific">Rhizobium miluonense</name>
    <dbReference type="NCBI Taxonomy" id="411945"/>
    <lineage>
        <taxon>Bacteria</taxon>
        <taxon>Pseudomonadati</taxon>
        <taxon>Pseudomonadota</taxon>
        <taxon>Alphaproteobacteria</taxon>
        <taxon>Hyphomicrobiales</taxon>
        <taxon>Rhizobiaceae</taxon>
        <taxon>Rhizobium/Agrobacterium group</taxon>
        <taxon>Rhizobium</taxon>
    </lineage>
</organism>
<sequence length="113" mass="12488">MANIRQLKDAVFSLRDAKRILHARKSPDFPICLIGNALLCVLVASPWQFAILNILCLATVAVRYAGRTARQDEERDAANLSARRAFLIFLLHMLIACDVAAAFIDSFSSNAII</sequence>
<feature type="transmembrane region" description="Helical" evidence="1">
    <location>
        <begin position="86"/>
        <end position="104"/>
    </location>
</feature>
<evidence type="ECO:0000313" key="2">
    <source>
        <dbReference type="EMBL" id="SCB39014.1"/>
    </source>
</evidence>
<gene>
    <name evidence="2" type="ORF">GA0061102_102940</name>
</gene>
<dbReference type="EMBL" id="FMAH01000029">
    <property type="protein sequence ID" value="SCB39014.1"/>
    <property type="molecule type" value="Genomic_DNA"/>
</dbReference>
<keyword evidence="1" id="KW-1133">Transmembrane helix</keyword>
<keyword evidence="1" id="KW-0812">Transmembrane</keyword>
<proteinExistence type="predicted"/>
<keyword evidence="3" id="KW-1185">Reference proteome</keyword>
<reference evidence="3" key="1">
    <citation type="submission" date="2016-08" db="EMBL/GenBank/DDBJ databases">
        <authorList>
            <person name="Varghese N."/>
            <person name="Submissions Spin"/>
        </authorList>
    </citation>
    <scope>NUCLEOTIDE SEQUENCE [LARGE SCALE GENOMIC DNA]</scope>
    <source>
        <strain evidence="3">HAMBI 2971</strain>
    </source>
</reference>
<dbReference type="Proteomes" id="UP000199435">
    <property type="component" value="Unassembled WGS sequence"/>
</dbReference>
<feature type="transmembrane region" description="Helical" evidence="1">
    <location>
        <begin position="50"/>
        <end position="66"/>
    </location>
</feature>
<name>A0A1C3WH47_9HYPH</name>
<evidence type="ECO:0000313" key="3">
    <source>
        <dbReference type="Proteomes" id="UP000199435"/>
    </source>
</evidence>
<dbReference type="AlphaFoldDB" id="A0A1C3WH47"/>
<evidence type="ECO:0000256" key="1">
    <source>
        <dbReference type="SAM" id="Phobius"/>
    </source>
</evidence>